<dbReference type="EMBL" id="BAABEO010000011">
    <property type="protein sequence ID" value="GAA3679964.1"/>
    <property type="molecule type" value="Genomic_DNA"/>
</dbReference>
<dbReference type="Gene3D" id="3.30.530.20">
    <property type="match status" value="1"/>
</dbReference>
<dbReference type="CDD" id="cd07817">
    <property type="entry name" value="SRPBCC_8"/>
    <property type="match status" value="1"/>
</dbReference>
<dbReference type="Pfam" id="PF03364">
    <property type="entry name" value="Polyketide_cyc"/>
    <property type="match status" value="1"/>
</dbReference>
<dbReference type="Proteomes" id="UP001500752">
    <property type="component" value="Unassembled WGS sequence"/>
</dbReference>
<dbReference type="PANTHER" id="PTHR33824">
    <property type="entry name" value="POLYKETIDE CYCLASE/DEHYDRASE AND LIPID TRANSPORT SUPERFAMILY PROTEIN"/>
    <property type="match status" value="1"/>
</dbReference>
<comment type="caution">
    <text evidence="2">The sequence shown here is derived from an EMBL/GenBank/DDBJ whole genome shotgun (WGS) entry which is preliminary data.</text>
</comment>
<protein>
    <submittedName>
        <fullName evidence="2">SRPBCC family protein</fullName>
    </submittedName>
</protein>
<dbReference type="InterPro" id="IPR023393">
    <property type="entry name" value="START-like_dom_sf"/>
</dbReference>
<dbReference type="RefSeq" id="WP_345150120.1">
    <property type="nucleotide sequence ID" value="NZ_BAABEO010000011.1"/>
</dbReference>
<dbReference type="InterPro" id="IPR047137">
    <property type="entry name" value="ORF3"/>
</dbReference>
<proteinExistence type="predicted"/>
<evidence type="ECO:0000259" key="1">
    <source>
        <dbReference type="Pfam" id="PF03364"/>
    </source>
</evidence>
<accession>A0ABP7C9H7</accession>
<organism evidence="2 3">
    <name type="scientific">Arthrobacter ginkgonis</name>
    <dbReference type="NCBI Taxonomy" id="1630594"/>
    <lineage>
        <taxon>Bacteria</taxon>
        <taxon>Bacillati</taxon>
        <taxon>Actinomycetota</taxon>
        <taxon>Actinomycetes</taxon>
        <taxon>Micrococcales</taxon>
        <taxon>Micrococcaceae</taxon>
        <taxon>Arthrobacter</taxon>
    </lineage>
</organism>
<reference evidence="3" key="1">
    <citation type="journal article" date="2019" name="Int. J. Syst. Evol. Microbiol.">
        <title>The Global Catalogue of Microorganisms (GCM) 10K type strain sequencing project: providing services to taxonomists for standard genome sequencing and annotation.</title>
        <authorList>
            <consortium name="The Broad Institute Genomics Platform"/>
            <consortium name="The Broad Institute Genome Sequencing Center for Infectious Disease"/>
            <person name="Wu L."/>
            <person name="Ma J."/>
        </authorList>
    </citation>
    <scope>NUCLEOTIDE SEQUENCE [LARGE SCALE GENOMIC DNA]</scope>
    <source>
        <strain evidence="3">JCM 30742</strain>
    </source>
</reference>
<dbReference type="SUPFAM" id="SSF55961">
    <property type="entry name" value="Bet v1-like"/>
    <property type="match status" value="1"/>
</dbReference>
<feature type="domain" description="Coenzyme Q-binding protein COQ10 START" evidence="1">
    <location>
        <begin position="10"/>
        <end position="186"/>
    </location>
</feature>
<dbReference type="InterPro" id="IPR005031">
    <property type="entry name" value="COQ10_START"/>
</dbReference>
<evidence type="ECO:0000313" key="3">
    <source>
        <dbReference type="Proteomes" id="UP001500752"/>
    </source>
</evidence>
<keyword evidence="3" id="KW-1185">Reference proteome</keyword>
<dbReference type="PANTHER" id="PTHR33824:SF7">
    <property type="entry name" value="POLYKETIDE CYCLASE_DEHYDRASE AND LIPID TRANSPORT SUPERFAMILY PROTEIN"/>
    <property type="match status" value="1"/>
</dbReference>
<evidence type="ECO:0000313" key="2">
    <source>
        <dbReference type="EMBL" id="GAA3679964.1"/>
    </source>
</evidence>
<gene>
    <name evidence="2" type="ORF">GCM10023081_17670</name>
</gene>
<sequence>MARVQESIEVDVPVQTAYNQWTQFESFPEFMTGVESVVQQEADTSHWVTRVGGVQREFDTRIVEQVPDQLIHWRSTDNKAIEGIVRFEPLAADAATRPAPGVAEETPGVDPGLPRVGMPGDDMAGSPIALDPDMQTRPTGTADPYATVPAGARTRVTVDFTWDDETFMEKAGAALGFDSAQVKRDLHRFREFIEERGSETGAWRGSIDPTGPLG</sequence>
<name>A0ABP7C9H7_9MICC</name>